<keyword evidence="2" id="KW-1185">Reference proteome</keyword>
<reference evidence="1" key="1">
    <citation type="submission" date="2021-06" db="EMBL/GenBank/DDBJ databases">
        <title>Paracoccus bacterium XHP0099 sp. nov., isolated from the surface waters of the Yellow Sea.</title>
        <authorList>
            <person name="Xue H."/>
            <person name="Zhang D."/>
        </authorList>
    </citation>
    <scope>NUCLEOTIDE SEQUENCE</scope>
    <source>
        <strain evidence="1">XHP0099</strain>
    </source>
</reference>
<evidence type="ECO:0000313" key="2">
    <source>
        <dbReference type="Proteomes" id="UP001166191"/>
    </source>
</evidence>
<evidence type="ECO:0000313" key="1">
    <source>
        <dbReference type="EMBL" id="MBU3032397.1"/>
    </source>
</evidence>
<dbReference type="Proteomes" id="UP001166191">
    <property type="component" value="Unassembled WGS sequence"/>
</dbReference>
<proteinExistence type="predicted"/>
<protein>
    <recommendedName>
        <fullName evidence="3">Transposase</fullName>
    </recommendedName>
</protein>
<evidence type="ECO:0008006" key="3">
    <source>
        <dbReference type="Google" id="ProtNLM"/>
    </source>
</evidence>
<accession>A0ABS6AQK3</accession>
<name>A0ABS6AQK3_9RHOB</name>
<dbReference type="EMBL" id="JAHKNG010000092">
    <property type="protein sequence ID" value="MBU3032397.1"/>
    <property type="molecule type" value="Genomic_DNA"/>
</dbReference>
<sequence length="68" mass="7702">MSAASRRFIFKHHLAAAWFAAKRAARPVETGRAAELRQRLYVLDCKTRWTPADYATADALRAEIRQAA</sequence>
<comment type="caution">
    <text evidence="1">The sequence shown here is derived from an EMBL/GenBank/DDBJ whole genome shotgun (WGS) entry which is preliminary data.</text>
</comment>
<organism evidence="1 2">
    <name type="scientific">Paracoccus marinaquae</name>
    <dbReference type="NCBI Taxonomy" id="2841926"/>
    <lineage>
        <taxon>Bacteria</taxon>
        <taxon>Pseudomonadati</taxon>
        <taxon>Pseudomonadota</taxon>
        <taxon>Alphaproteobacteria</taxon>
        <taxon>Rhodobacterales</taxon>
        <taxon>Paracoccaceae</taxon>
        <taxon>Paracoccus</taxon>
    </lineage>
</organism>
<gene>
    <name evidence="1" type="ORF">KNW02_20205</name>
</gene>
<dbReference type="RefSeq" id="WP_216034980.1">
    <property type="nucleotide sequence ID" value="NZ_JAHKNG010000092.1"/>
</dbReference>